<keyword evidence="1" id="KW-0472">Membrane</keyword>
<feature type="transmembrane region" description="Helical" evidence="1">
    <location>
        <begin position="38"/>
        <end position="56"/>
    </location>
</feature>
<dbReference type="RefSeq" id="WP_067564253.1">
    <property type="nucleotide sequence ID" value="NZ_LSUQ01000019.1"/>
</dbReference>
<evidence type="ECO:0008006" key="4">
    <source>
        <dbReference type="Google" id="ProtNLM"/>
    </source>
</evidence>
<comment type="caution">
    <text evidence="2">The sequence shown here is derived from an EMBL/GenBank/DDBJ whole genome shotgun (WGS) entry which is preliminary data.</text>
</comment>
<keyword evidence="1" id="KW-0812">Transmembrane</keyword>
<dbReference type="Pfam" id="PF04964">
    <property type="entry name" value="Flp_Fap"/>
    <property type="match status" value="1"/>
</dbReference>
<dbReference type="InterPro" id="IPR007047">
    <property type="entry name" value="Flp_Fap"/>
</dbReference>
<evidence type="ECO:0000256" key="1">
    <source>
        <dbReference type="SAM" id="Phobius"/>
    </source>
</evidence>
<accession>A0A853KAU3</accession>
<name>A0A853KAU3_9BACL</name>
<sequence length="76" mass="7858">MMDKIKDGIVSLTVWSGRVAYLAKHRLRDESGQGLVEYGLIIGLVAIAAIVGLGLLGKGLGGIFQNISGTLTTSGS</sequence>
<reference evidence="2 3" key="1">
    <citation type="submission" date="2016-02" db="EMBL/GenBank/DDBJ databases">
        <title>Draft genome sequence of Acidibacillus ferrooxidans SLC66.</title>
        <authorList>
            <person name="Oliveira G."/>
            <person name="Nancucheo I."/>
            <person name="Dall'Agnol H."/>
            <person name="Johnson B."/>
            <person name="Oliveira R."/>
            <person name="Nunes G.L."/>
            <person name="Tzotzos G."/>
            <person name="Orellana S.C."/>
            <person name="Salim A.C."/>
            <person name="Araujo F.M."/>
        </authorList>
    </citation>
    <scope>NUCLEOTIDE SEQUENCE [LARGE SCALE GENOMIC DNA]</scope>
    <source>
        <strain evidence="2 3">SLC66</strain>
    </source>
</reference>
<protein>
    <recommendedName>
        <fullName evidence="4">Pilus assembly protein</fullName>
    </recommendedName>
</protein>
<evidence type="ECO:0000313" key="3">
    <source>
        <dbReference type="Proteomes" id="UP000077421"/>
    </source>
</evidence>
<dbReference type="AlphaFoldDB" id="A0A853KAU3"/>
<keyword evidence="1" id="KW-1133">Transmembrane helix</keyword>
<evidence type="ECO:0000313" key="2">
    <source>
        <dbReference type="EMBL" id="OAG93963.1"/>
    </source>
</evidence>
<gene>
    <name evidence="2" type="ORF">AYW79_08015</name>
</gene>
<organism evidence="2 3">
    <name type="scientific">Ferroacidibacillus organovorans</name>
    <dbReference type="NCBI Taxonomy" id="1765683"/>
    <lineage>
        <taxon>Bacteria</taxon>
        <taxon>Bacillati</taxon>
        <taxon>Bacillota</taxon>
        <taxon>Bacilli</taxon>
        <taxon>Bacillales</taxon>
        <taxon>Alicyclobacillaceae</taxon>
        <taxon>Ferroacidibacillus</taxon>
    </lineage>
</organism>
<dbReference type="EMBL" id="LSUQ01000019">
    <property type="protein sequence ID" value="OAG93963.1"/>
    <property type="molecule type" value="Genomic_DNA"/>
</dbReference>
<dbReference type="Proteomes" id="UP000077421">
    <property type="component" value="Unassembled WGS sequence"/>
</dbReference>
<proteinExistence type="predicted"/>